<dbReference type="AlphaFoldDB" id="A0A4P9W8B0"/>
<reference evidence="2" key="1">
    <citation type="journal article" date="2018" name="Nat. Microbiol.">
        <title>Leveraging single-cell genomics to expand the fungal tree of life.</title>
        <authorList>
            <person name="Ahrendt S.R."/>
            <person name="Quandt C.A."/>
            <person name="Ciobanu D."/>
            <person name="Clum A."/>
            <person name="Salamov A."/>
            <person name="Andreopoulos B."/>
            <person name="Cheng J.F."/>
            <person name="Woyke T."/>
            <person name="Pelin A."/>
            <person name="Henrissat B."/>
            <person name="Reynolds N.K."/>
            <person name="Benny G.L."/>
            <person name="Smith M.E."/>
            <person name="James T.Y."/>
            <person name="Grigoriev I.V."/>
        </authorList>
    </citation>
    <scope>NUCLEOTIDE SEQUENCE [LARGE SCALE GENOMIC DNA]</scope>
</reference>
<evidence type="ECO:0000313" key="1">
    <source>
        <dbReference type="EMBL" id="RKO88761.1"/>
    </source>
</evidence>
<gene>
    <name evidence="1" type="ORF">BDK51DRAFT_49879</name>
</gene>
<proteinExistence type="predicted"/>
<evidence type="ECO:0000313" key="2">
    <source>
        <dbReference type="Proteomes" id="UP000269721"/>
    </source>
</evidence>
<dbReference type="Proteomes" id="UP000269721">
    <property type="component" value="Unassembled WGS sequence"/>
</dbReference>
<sequence length="121" mass="13368">MRTSPTRDARAWNPIPEPIPIPVALPNLALMQFAVTPSRILPPRPTPAGCATCASSSETKLLVRCWHCPATQLLRQIRAQSSKAELKGPVELAVDRSRRSSECLEDNQPAPESWQYFFSAS</sequence>
<organism evidence="1 2">
    <name type="scientific">Blyttiomyces helicus</name>
    <dbReference type="NCBI Taxonomy" id="388810"/>
    <lineage>
        <taxon>Eukaryota</taxon>
        <taxon>Fungi</taxon>
        <taxon>Fungi incertae sedis</taxon>
        <taxon>Chytridiomycota</taxon>
        <taxon>Chytridiomycota incertae sedis</taxon>
        <taxon>Chytridiomycetes</taxon>
        <taxon>Chytridiomycetes incertae sedis</taxon>
        <taxon>Blyttiomyces</taxon>
    </lineage>
</organism>
<protein>
    <submittedName>
        <fullName evidence="1">Uncharacterized protein</fullName>
    </submittedName>
</protein>
<dbReference type="EMBL" id="KZ996496">
    <property type="protein sequence ID" value="RKO88761.1"/>
    <property type="molecule type" value="Genomic_DNA"/>
</dbReference>
<keyword evidence="2" id="KW-1185">Reference proteome</keyword>
<name>A0A4P9W8B0_9FUNG</name>
<accession>A0A4P9W8B0</accession>